<evidence type="ECO:0000256" key="1">
    <source>
        <dbReference type="ARBA" id="ARBA00022630"/>
    </source>
</evidence>
<dbReference type="PANTHER" id="PTHR42659">
    <property type="entry name" value="XANTHINE DEHYDROGENASE SUBUNIT C-RELATED"/>
    <property type="match status" value="1"/>
</dbReference>
<feature type="domain" description="FAD-binding PCMH-type" evidence="4">
    <location>
        <begin position="1"/>
        <end position="155"/>
    </location>
</feature>
<evidence type="ECO:0000313" key="5">
    <source>
        <dbReference type="EMBL" id="SVA21469.1"/>
    </source>
</evidence>
<accession>A0A381U039</accession>
<dbReference type="InterPro" id="IPR016169">
    <property type="entry name" value="FAD-bd_PCMH_sub2"/>
</dbReference>
<dbReference type="InterPro" id="IPR051312">
    <property type="entry name" value="Diverse_Substr_Oxidored"/>
</dbReference>
<dbReference type="Pfam" id="PF00941">
    <property type="entry name" value="FAD_binding_5"/>
    <property type="match status" value="1"/>
</dbReference>
<dbReference type="InterPro" id="IPR016167">
    <property type="entry name" value="FAD-bd_PCMH_sub1"/>
</dbReference>
<dbReference type="GO" id="GO:0016491">
    <property type="term" value="F:oxidoreductase activity"/>
    <property type="evidence" value="ECO:0007669"/>
    <property type="project" value="UniProtKB-KW"/>
</dbReference>
<sequence>MKTFNYHSAKDSKEATKLSSSNSAFLAGGMTTIPSMKLGLATYKDIIDIKNIKKLSEIKINAKSVTIGATTKHVEVANSKEIKKAIPSLSSLAEGIGDPQVRNRGTIGGSIANNDPSADYPAACLALNAIIHTSERKIEASKFFKGLFETALKKG</sequence>
<dbReference type="Gene3D" id="3.30.465.10">
    <property type="match status" value="1"/>
</dbReference>
<keyword evidence="2" id="KW-0274">FAD</keyword>
<feature type="non-terminal residue" evidence="5">
    <location>
        <position position="155"/>
    </location>
</feature>
<dbReference type="Gene3D" id="3.30.43.10">
    <property type="entry name" value="Uridine Diphospho-n-acetylenolpyruvylglucosamine Reductase, domain 2"/>
    <property type="match status" value="1"/>
</dbReference>
<reference evidence="5" key="1">
    <citation type="submission" date="2018-05" db="EMBL/GenBank/DDBJ databases">
        <authorList>
            <person name="Lanie J.A."/>
            <person name="Ng W.-L."/>
            <person name="Kazmierczak K.M."/>
            <person name="Andrzejewski T.M."/>
            <person name="Davidsen T.M."/>
            <person name="Wayne K.J."/>
            <person name="Tettelin H."/>
            <person name="Glass J.I."/>
            <person name="Rusch D."/>
            <person name="Podicherti R."/>
            <person name="Tsui H.-C.T."/>
            <person name="Winkler M.E."/>
        </authorList>
    </citation>
    <scope>NUCLEOTIDE SEQUENCE</scope>
</reference>
<proteinExistence type="predicted"/>
<dbReference type="PANTHER" id="PTHR42659:SF2">
    <property type="entry name" value="XANTHINE DEHYDROGENASE SUBUNIT C-RELATED"/>
    <property type="match status" value="1"/>
</dbReference>
<dbReference type="InterPro" id="IPR002346">
    <property type="entry name" value="Mopterin_DH_FAD-bd"/>
</dbReference>
<dbReference type="SUPFAM" id="SSF56176">
    <property type="entry name" value="FAD-binding/transporter-associated domain-like"/>
    <property type="match status" value="1"/>
</dbReference>
<name>A0A381U039_9ZZZZ</name>
<organism evidence="5">
    <name type="scientific">marine metagenome</name>
    <dbReference type="NCBI Taxonomy" id="408172"/>
    <lineage>
        <taxon>unclassified sequences</taxon>
        <taxon>metagenomes</taxon>
        <taxon>ecological metagenomes</taxon>
    </lineage>
</organism>
<dbReference type="InterPro" id="IPR016166">
    <property type="entry name" value="FAD-bd_PCMH"/>
</dbReference>
<evidence type="ECO:0000256" key="2">
    <source>
        <dbReference type="ARBA" id="ARBA00022827"/>
    </source>
</evidence>
<keyword evidence="1" id="KW-0285">Flavoprotein</keyword>
<dbReference type="GO" id="GO:0071949">
    <property type="term" value="F:FAD binding"/>
    <property type="evidence" value="ECO:0007669"/>
    <property type="project" value="InterPro"/>
</dbReference>
<dbReference type="InterPro" id="IPR036318">
    <property type="entry name" value="FAD-bd_PCMH-like_sf"/>
</dbReference>
<dbReference type="AlphaFoldDB" id="A0A381U039"/>
<evidence type="ECO:0000256" key="3">
    <source>
        <dbReference type="ARBA" id="ARBA00023002"/>
    </source>
</evidence>
<keyword evidence="3" id="KW-0560">Oxidoreductase</keyword>
<evidence type="ECO:0000259" key="4">
    <source>
        <dbReference type="PROSITE" id="PS51387"/>
    </source>
</evidence>
<gene>
    <name evidence="5" type="ORF">METZ01_LOCUS74323</name>
</gene>
<dbReference type="EMBL" id="UINC01005460">
    <property type="protein sequence ID" value="SVA21469.1"/>
    <property type="molecule type" value="Genomic_DNA"/>
</dbReference>
<dbReference type="PROSITE" id="PS51387">
    <property type="entry name" value="FAD_PCMH"/>
    <property type="match status" value="1"/>
</dbReference>
<protein>
    <recommendedName>
        <fullName evidence="4">FAD-binding PCMH-type domain-containing protein</fullName>
    </recommendedName>
</protein>